<dbReference type="GO" id="GO:0034204">
    <property type="term" value="P:lipid translocation"/>
    <property type="evidence" value="ECO:0007669"/>
    <property type="project" value="TreeGrafter"/>
</dbReference>
<comment type="pathway">
    <text evidence="8">Cell wall biogenesis; peptidoglycan biosynthesis.</text>
</comment>
<evidence type="ECO:0000256" key="8">
    <source>
        <dbReference type="HAMAP-Rule" id="MF_02078"/>
    </source>
</evidence>
<keyword evidence="7 8" id="KW-0472">Membrane</keyword>
<feature type="transmembrane region" description="Helical" evidence="8">
    <location>
        <begin position="246"/>
        <end position="266"/>
    </location>
</feature>
<dbReference type="GO" id="GO:0071555">
    <property type="term" value="P:cell wall organization"/>
    <property type="evidence" value="ECO:0007669"/>
    <property type="project" value="UniProtKB-KW"/>
</dbReference>
<dbReference type="NCBIfam" id="TIGR01695">
    <property type="entry name" value="murJ_mviN"/>
    <property type="match status" value="1"/>
</dbReference>
<dbReference type="AlphaFoldDB" id="A0A1F7YPL6"/>
<dbReference type="GO" id="GO:0015648">
    <property type="term" value="F:lipid-linked peptidoglycan transporter activity"/>
    <property type="evidence" value="ECO:0007669"/>
    <property type="project" value="UniProtKB-UniRule"/>
</dbReference>
<proteinExistence type="inferred from homology"/>
<feature type="transmembrane region" description="Helical" evidence="8">
    <location>
        <begin position="510"/>
        <end position="532"/>
    </location>
</feature>
<keyword evidence="8" id="KW-0813">Transport</keyword>
<dbReference type="PRINTS" id="PR01806">
    <property type="entry name" value="VIRFACTRMVIN"/>
</dbReference>
<keyword evidence="3 8" id="KW-0812">Transmembrane</keyword>
<feature type="transmembrane region" description="Helical" evidence="8">
    <location>
        <begin position="417"/>
        <end position="437"/>
    </location>
</feature>
<keyword evidence="6 8" id="KW-1133">Transmembrane helix</keyword>
<dbReference type="GO" id="GO:0008360">
    <property type="term" value="P:regulation of cell shape"/>
    <property type="evidence" value="ECO:0007669"/>
    <property type="project" value="UniProtKB-KW"/>
</dbReference>
<comment type="caution">
    <text evidence="9">The sequence shown here is derived from an EMBL/GenBank/DDBJ whole genome shotgun (WGS) entry which is preliminary data.</text>
</comment>
<dbReference type="InterPro" id="IPR051050">
    <property type="entry name" value="Lipid_II_flippase_MurJ/MviN"/>
</dbReference>
<feature type="transmembrane region" description="Helical" evidence="8">
    <location>
        <begin position="449"/>
        <end position="474"/>
    </location>
</feature>
<keyword evidence="4 8" id="KW-0133">Cell shape</keyword>
<comment type="similarity">
    <text evidence="8">Belongs to the MurJ/MviN family.</text>
</comment>
<evidence type="ECO:0000256" key="4">
    <source>
        <dbReference type="ARBA" id="ARBA00022960"/>
    </source>
</evidence>
<evidence type="ECO:0000256" key="1">
    <source>
        <dbReference type="ARBA" id="ARBA00004651"/>
    </source>
</evidence>
<dbReference type="STRING" id="1802500.A2801_02040"/>
<feature type="transmembrane region" description="Helical" evidence="8">
    <location>
        <begin position="169"/>
        <end position="190"/>
    </location>
</feature>
<feature type="transmembrane region" description="Helical" evidence="8">
    <location>
        <begin position="318"/>
        <end position="339"/>
    </location>
</feature>
<evidence type="ECO:0000256" key="6">
    <source>
        <dbReference type="ARBA" id="ARBA00022989"/>
    </source>
</evidence>
<dbReference type="EMBL" id="MGGM01000015">
    <property type="protein sequence ID" value="OGM29284.1"/>
    <property type="molecule type" value="Genomic_DNA"/>
</dbReference>
<feature type="transmembrane region" description="Helical" evidence="8">
    <location>
        <begin position="196"/>
        <end position="219"/>
    </location>
</feature>
<dbReference type="InterPro" id="IPR004268">
    <property type="entry name" value="MurJ"/>
</dbReference>
<feature type="transmembrane region" description="Helical" evidence="8">
    <location>
        <begin position="101"/>
        <end position="119"/>
    </location>
</feature>
<dbReference type="PANTHER" id="PTHR47019:SF1">
    <property type="entry name" value="LIPID II FLIPPASE MURJ"/>
    <property type="match status" value="1"/>
</dbReference>
<reference evidence="9 10" key="1">
    <citation type="journal article" date="2016" name="Nat. Commun.">
        <title>Thousands of microbial genomes shed light on interconnected biogeochemical processes in an aquifer system.</title>
        <authorList>
            <person name="Anantharaman K."/>
            <person name="Brown C.T."/>
            <person name="Hug L.A."/>
            <person name="Sharon I."/>
            <person name="Castelle C.J."/>
            <person name="Probst A.J."/>
            <person name="Thomas B.C."/>
            <person name="Singh A."/>
            <person name="Wilkins M.J."/>
            <person name="Karaoz U."/>
            <person name="Brodie E.L."/>
            <person name="Williams K.H."/>
            <person name="Hubbard S.S."/>
            <person name="Banfield J.F."/>
        </authorList>
    </citation>
    <scope>NUCLEOTIDE SEQUENCE [LARGE SCALE GENOMIC DNA]</scope>
</reference>
<feature type="transmembrane region" description="Helical" evidence="8">
    <location>
        <begin position="359"/>
        <end position="378"/>
    </location>
</feature>
<dbReference type="Pfam" id="PF03023">
    <property type="entry name" value="MurJ"/>
    <property type="match status" value="1"/>
</dbReference>
<dbReference type="UniPathway" id="UPA00219"/>
<feature type="transmembrane region" description="Helical" evidence="8">
    <location>
        <begin position="59"/>
        <end position="80"/>
    </location>
</feature>
<keyword evidence="2 8" id="KW-1003">Cell membrane</keyword>
<dbReference type="HAMAP" id="MF_02078">
    <property type="entry name" value="MurJ_MviN"/>
    <property type="match status" value="1"/>
</dbReference>
<evidence type="ECO:0000313" key="9">
    <source>
        <dbReference type="EMBL" id="OGM29284.1"/>
    </source>
</evidence>
<evidence type="ECO:0000256" key="5">
    <source>
        <dbReference type="ARBA" id="ARBA00022984"/>
    </source>
</evidence>
<dbReference type="GO" id="GO:0005886">
    <property type="term" value="C:plasma membrane"/>
    <property type="evidence" value="ECO:0007669"/>
    <property type="project" value="UniProtKB-SubCell"/>
</dbReference>
<protein>
    <recommendedName>
        <fullName evidence="8">Probable lipid II flippase MurJ</fullName>
    </recommendedName>
</protein>
<dbReference type="GO" id="GO:0009252">
    <property type="term" value="P:peptidoglycan biosynthetic process"/>
    <property type="evidence" value="ECO:0007669"/>
    <property type="project" value="UniProtKB-UniRule"/>
</dbReference>
<feature type="transmembrane region" description="Helical" evidence="8">
    <location>
        <begin position="12"/>
        <end position="39"/>
    </location>
</feature>
<feature type="transmembrane region" description="Helical" evidence="8">
    <location>
        <begin position="139"/>
        <end position="162"/>
    </location>
</feature>
<feature type="transmembrane region" description="Helical" evidence="8">
    <location>
        <begin position="272"/>
        <end position="297"/>
    </location>
</feature>
<dbReference type="PANTHER" id="PTHR47019">
    <property type="entry name" value="LIPID II FLIPPASE MURJ"/>
    <property type="match status" value="1"/>
</dbReference>
<dbReference type="CDD" id="cd13123">
    <property type="entry name" value="MATE_MurJ_like"/>
    <property type="match status" value="1"/>
</dbReference>
<evidence type="ECO:0000256" key="7">
    <source>
        <dbReference type="ARBA" id="ARBA00023136"/>
    </source>
</evidence>
<evidence type="ECO:0000256" key="2">
    <source>
        <dbReference type="ARBA" id="ARBA00022475"/>
    </source>
</evidence>
<dbReference type="Proteomes" id="UP000177263">
    <property type="component" value="Unassembled WGS sequence"/>
</dbReference>
<sequence length="569" mass="62179">MKQFLKRGSAILTAPQLSILSAASIIMVMIVISGVFGLIRRRVLLAYFVPEEYALLEAAFRFPDLFTAVFALGTLSSAFIPVFTKIHKTDHKRALDNAARLLNLGIAVFLGIFVLFTLLAEPLYKVAAAGFSDSEIATIASLARIIFLAQGFFVISYVLTGVLESLRRFLIPALAPIFYNIGIIIGTALFAPRFGLVGVTFGIVLGALVHALVQLPSAYRMGFRPRMIFGITDEIRKIGKLATPRMLELFILQIAKMFELFLASFISTASYAYFTLAVAVQSLPVGLIGTSIAKAALPTLTRLDDQPEKFKSTLLSTLYQVVFLVLPLSTILIVLRIPIVRLLFGTDIFDWPSTVQTGLVVSAFAIGIPFQSVGALLTRSFYAMDDTKTPVTLSLASTAVTIVVGYVLVLGFSFPTWALAISFSMGMIVQAIALFWVMSKRLNGGALFALLPIIKSLIAAATSGTVMFFLLKIFDRSVWVKRLSFLNGIDLTTSLNFERFVIDTRYTGNLIILSGITTVVGLLVYVLVSYLLGSRELMLMIKLVKTRKFEGLDEEIEPVSAGSVNTSET</sequence>
<keyword evidence="8" id="KW-0961">Cell wall biogenesis/degradation</keyword>
<accession>A0A1F7YPL6</accession>
<name>A0A1F7YPL6_9BACT</name>
<gene>
    <name evidence="8" type="primary">murJ</name>
    <name evidence="9" type="ORF">A2801_02040</name>
</gene>
<feature type="transmembrane region" description="Helical" evidence="8">
    <location>
        <begin position="390"/>
        <end position="411"/>
    </location>
</feature>
<comment type="subcellular location">
    <subcellularLocation>
        <location evidence="1 8">Cell membrane</location>
        <topology evidence="1 8">Multi-pass membrane protein</topology>
    </subcellularLocation>
</comment>
<organism evidence="9 10">
    <name type="scientific">Candidatus Woesebacteria bacterium RIFCSPHIGHO2_01_FULL_41_10</name>
    <dbReference type="NCBI Taxonomy" id="1802500"/>
    <lineage>
        <taxon>Bacteria</taxon>
        <taxon>Candidatus Woeseibacteriota</taxon>
    </lineage>
</organism>
<evidence type="ECO:0000313" key="10">
    <source>
        <dbReference type="Proteomes" id="UP000177263"/>
    </source>
</evidence>
<keyword evidence="5 8" id="KW-0573">Peptidoglycan synthesis</keyword>
<evidence type="ECO:0000256" key="3">
    <source>
        <dbReference type="ARBA" id="ARBA00022692"/>
    </source>
</evidence>
<comment type="function">
    <text evidence="8">Involved in peptidoglycan biosynthesis. Transports lipid-linked peptidoglycan precursors from the inner to the outer leaflet of the cytoplasmic membrane.</text>
</comment>